<feature type="signal peptide" evidence="1">
    <location>
        <begin position="1"/>
        <end position="20"/>
    </location>
</feature>
<sequence length="258" mass="27130">MIRFSGILLAGLVLAAPALANLDRSPLPSLRPFEAVGVVAAPVAPVAKATSSQNRLVSPVPRKRPAGLSERAKKAARKAASYAKNGSVCGVADIRGRALSAIASRVKGCGISNPVEVTEIAGVKLRGGATIDCTTAKALRNWIEKGAKPAVGRFGGGVADLRVVASYACRTRNNQAGAKISEHGRGRAVDITAIGLANGRNLTVLNDWDAAKEGKILRKMHRAACGPFGTVLGPEANKYHRDHFHFDTARYRSGSYCR</sequence>
<evidence type="ECO:0000259" key="2">
    <source>
        <dbReference type="Pfam" id="PF06904"/>
    </source>
</evidence>
<dbReference type="InterPro" id="IPR009045">
    <property type="entry name" value="Zn_M74/Hedgehog-like"/>
</dbReference>
<name>A0ABP7K4F9_9RHOB</name>
<proteinExistence type="predicted"/>
<feature type="chain" id="PRO_5046499618" evidence="1">
    <location>
        <begin position="21"/>
        <end position="258"/>
    </location>
</feature>
<dbReference type="Pfam" id="PF06904">
    <property type="entry name" value="Extensin-like_C"/>
    <property type="match status" value="1"/>
</dbReference>
<keyword evidence="4" id="KW-1185">Reference proteome</keyword>
<accession>A0ABP7K4F9</accession>
<dbReference type="EMBL" id="BAABDF010000006">
    <property type="protein sequence ID" value="GAA3863820.1"/>
    <property type="molecule type" value="Genomic_DNA"/>
</dbReference>
<gene>
    <name evidence="3" type="ORF">GCM10022404_12780</name>
</gene>
<feature type="domain" description="Extensin-like C-terminal" evidence="2">
    <location>
        <begin position="104"/>
        <end position="258"/>
    </location>
</feature>
<keyword evidence="1" id="KW-0732">Signal</keyword>
<protein>
    <submittedName>
        <fullName evidence="3">Extensin family protein</fullName>
    </submittedName>
</protein>
<evidence type="ECO:0000313" key="3">
    <source>
        <dbReference type="EMBL" id="GAA3863820.1"/>
    </source>
</evidence>
<dbReference type="SUPFAM" id="SSF55166">
    <property type="entry name" value="Hedgehog/DD-peptidase"/>
    <property type="match status" value="1"/>
</dbReference>
<evidence type="ECO:0000313" key="4">
    <source>
        <dbReference type="Proteomes" id="UP001399917"/>
    </source>
</evidence>
<reference evidence="4" key="1">
    <citation type="journal article" date="2019" name="Int. J. Syst. Evol. Microbiol.">
        <title>The Global Catalogue of Microorganisms (GCM) 10K type strain sequencing project: providing services to taxonomists for standard genome sequencing and annotation.</title>
        <authorList>
            <consortium name="The Broad Institute Genomics Platform"/>
            <consortium name="The Broad Institute Genome Sequencing Center for Infectious Disease"/>
            <person name="Wu L."/>
            <person name="Ma J."/>
        </authorList>
    </citation>
    <scope>NUCLEOTIDE SEQUENCE [LARGE SCALE GENOMIC DNA]</scope>
    <source>
        <strain evidence="4">JCM 17190</strain>
    </source>
</reference>
<dbReference type="InterPro" id="IPR009683">
    <property type="entry name" value="Extensin-like_C"/>
</dbReference>
<evidence type="ECO:0000256" key="1">
    <source>
        <dbReference type="SAM" id="SignalP"/>
    </source>
</evidence>
<dbReference type="Proteomes" id="UP001399917">
    <property type="component" value="Unassembled WGS sequence"/>
</dbReference>
<dbReference type="RefSeq" id="WP_344845229.1">
    <property type="nucleotide sequence ID" value="NZ_BAABDF010000006.1"/>
</dbReference>
<comment type="caution">
    <text evidence="3">The sequence shown here is derived from an EMBL/GenBank/DDBJ whole genome shotgun (WGS) entry which is preliminary data.</text>
</comment>
<organism evidence="3 4">
    <name type="scientific">Celeribacter arenosi</name>
    <dbReference type="NCBI Taxonomy" id="792649"/>
    <lineage>
        <taxon>Bacteria</taxon>
        <taxon>Pseudomonadati</taxon>
        <taxon>Pseudomonadota</taxon>
        <taxon>Alphaproteobacteria</taxon>
        <taxon>Rhodobacterales</taxon>
        <taxon>Roseobacteraceae</taxon>
        <taxon>Celeribacter</taxon>
    </lineage>
</organism>